<evidence type="ECO:0000313" key="2">
    <source>
        <dbReference type="Proteomes" id="UP001367508"/>
    </source>
</evidence>
<dbReference type="EMBL" id="JAYMYQ010000001">
    <property type="protein sequence ID" value="KAK7360601.1"/>
    <property type="molecule type" value="Genomic_DNA"/>
</dbReference>
<organism evidence="1 2">
    <name type="scientific">Canavalia gladiata</name>
    <name type="common">Sword bean</name>
    <name type="synonym">Dolichos gladiatus</name>
    <dbReference type="NCBI Taxonomy" id="3824"/>
    <lineage>
        <taxon>Eukaryota</taxon>
        <taxon>Viridiplantae</taxon>
        <taxon>Streptophyta</taxon>
        <taxon>Embryophyta</taxon>
        <taxon>Tracheophyta</taxon>
        <taxon>Spermatophyta</taxon>
        <taxon>Magnoliopsida</taxon>
        <taxon>eudicotyledons</taxon>
        <taxon>Gunneridae</taxon>
        <taxon>Pentapetalae</taxon>
        <taxon>rosids</taxon>
        <taxon>fabids</taxon>
        <taxon>Fabales</taxon>
        <taxon>Fabaceae</taxon>
        <taxon>Papilionoideae</taxon>
        <taxon>50 kb inversion clade</taxon>
        <taxon>NPAAA clade</taxon>
        <taxon>indigoferoid/millettioid clade</taxon>
        <taxon>Phaseoleae</taxon>
        <taxon>Canavalia</taxon>
    </lineage>
</organism>
<comment type="caution">
    <text evidence="1">The sequence shown here is derived from an EMBL/GenBank/DDBJ whole genome shotgun (WGS) entry which is preliminary data.</text>
</comment>
<name>A0AAN9MU29_CANGL</name>
<reference evidence="1 2" key="1">
    <citation type="submission" date="2024-01" db="EMBL/GenBank/DDBJ databases">
        <title>The genomes of 5 underutilized Papilionoideae crops provide insights into root nodulation and disease resistanc.</title>
        <authorList>
            <person name="Jiang F."/>
        </authorList>
    </citation>
    <scope>NUCLEOTIDE SEQUENCE [LARGE SCALE GENOMIC DNA]</scope>
    <source>
        <strain evidence="1">LVBAO_FW01</strain>
        <tissue evidence="1">Leaves</tissue>
    </source>
</reference>
<sequence>MLLHANEVMGFDPWQVRLRVLIVLIIMQFGHHMQSGQHGKHTLNRLLKHVQMDQAVARPTQPYRNGTTIPFKDPYVCSWAILQVGCAWTVDKWAIRHPKPPTGTALQMDQNSGNGSALLNQEKKGMESMHDLIHEQARREILQSGKDKQESNTLLYSIRWDRVYDGADMKPCNAHAAL</sequence>
<evidence type="ECO:0000313" key="1">
    <source>
        <dbReference type="EMBL" id="KAK7360601.1"/>
    </source>
</evidence>
<keyword evidence="2" id="KW-1185">Reference proteome</keyword>
<dbReference type="AlphaFoldDB" id="A0AAN9MU29"/>
<proteinExistence type="predicted"/>
<dbReference type="Proteomes" id="UP001367508">
    <property type="component" value="Unassembled WGS sequence"/>
</dbReference>
<protein>
    <submittedName>
        <fullName evidence="1">Uncharacterized protein</fullName>
    </submittedName>
</protein>
<gene>
    <name evidence="1" type="ORF">VNO77_02608</name>
</gene>
<accession>A0AAN9MU29</accession>